<feature type="domain" description="GHMP kinase N-terminal" evidence="6">
    <location>
        <begin position="80"/>
        <end position="162"/>
    </location>
</feature>
<dbReference type="STRING" id="1121390.SAMN02746041_02598"/>
<keyword evidence="9" id="KW-1185">Reference proteome</keyword>
<dbReference type="SUPFAM" id="SSF55060">
    <property type="entry name" value="GHMP Kinase, C-terminal domain"/>
    <property type="match status" value="1"/>
</dbReference>
<evidence type="ECO:0000256" key="4">
    <source>
        <dbReference type="ARBA" id="ARBA00022840"/>
    </source>
</evidence>
<dbReference type="GO" id="GO:0050201">
    <property type="term" value="F:fucokinase activity"/>
    <property type="evidence" value="ECO:0007669"/>
    <property type="project" value="TreeGrafter"/>
</dbReference>
<dbReference type="GO" id="GO:0042352">
    <property type="term" value="P:GDP-L-fucose salvage"/>
    <property type="evidence" value="ECO:0007669"/>
    <property type="project" value="TreeGrafter"/>
</dbReference>
<keyword evidence="4" id="KW-0067">ATP-binding</keyword>
<proteinExistence type="inferred from homology"/>
<dbReference type="OrthoDB" id="9812992at2"/>
<sequence length="339" mass="37611">MIFRSKAPLRISFAGGGTDVPPYPQERGGAVLSATIDKYAYASLIPGGDGHIEVQSLDYDIVAKYHTDERLPYDGELDLVKAVMRNLGTPSGFRLFMHTDAPPGSGLGTSSTVVVNLIGLFQRWLRKPLVPYEIAQLAYRIERIELGIKGGMQDQYAATFGGFNFIEFLGETVVVNPLRIPRELINELEYRLLLCYTGKTRLSANILDRQISSYQQKKRDVVAALDATKELAFELKRALLTGKLDDFGDLLHQGWEMKKRFDSAITNAQIDTMYAEARKMGALGGKVLGAGGGGYLLLFCPFDRKHLIAERLEQLDGQVVEFSFEQSGVQSWQIGAHVQ</sequence>
<dbReference type="Proteomes" id="UP000192783">
    <property type="component" value="Unassembled WGS sequence"/>
</dbReference>
<organism evidence="8 9">
    <name type="scientific">Desulfacinum hydrothermale DSM 13146</name>
    <dbReference type="NCBI Taxonomy" id="1121390"/>
    <lineage>
        <taxon>Bacteria</taxon>
        <taxon>Pseudomonadati</taxon>
        <taxon>Thermodesulfobacteriota</taxon>
        <taxon>Syntrophobacteria</taxon>
        <taxon>Syntrophobacterales</taxon>
        <taxon>Syntrophobacteraceae</taxon>
        <taxon>Desulfacinum</taxon>
    </lineage>
</organism>
<dbReference type="RefSeq" id="WP_084058514.1">
    <property type="nucleotide sequence ID" value="NZ_FWXF01000016.1"/>
</dbReference>
<dbReference type="Gene3D" id="3.30.230.120">
    <property type="match status" value="1"/>
</dbReference>
<reference evidence="8 9" key="1">
    <citation type="submission" date="2017-04" db="EMBL/GenBank/DDBJ databases">
        <authorList>
            <person name="Afonso C.L."/>
            <person name="Miller P.J."/>
            <person name="Scott M.A."/>
            <person name="Spackman E."/>
            <person name="Goraichik I."/>
            <person name="Dimitrov K.M."/>
            <person name="Suarez D.L."/>
            <person name="Swayne D.E."/>
        </authorList>
    </citation>
    <scope>NUCLEOTIDE SEQUENCE [LARGE SCALE GENOMIC DNA]</scope>
    <source>
        <strain evidence="8 9">DSM 13146</strain>
    </source>
</reference>
<accession>A0A1W1XQZ6</accession>
<evidence type="ECO:0000313" key="9">
    <source>
        <dbReference type="Proteomes" id="UP000192783"/>
    </source>
</evidence>
<evidence type="ECO:0000256" key="3">
    <source>
        <dbReference type="ARBA" id="ARBA00022777"/>
    </source>
</evidence>
<name>A0A1W1XQZ6_9BACT</name>
<dbReference type="InterPro" id="IPR020568">
    <property type="entry name" value="Ribosomal_Su5_D2-typ_SF"/>
</dbReference>
<keyword evidence="3 8" id="KW-0418">Kinase</keyword>
<dbReference type="PANTHER" id="PTHR32463:SF0">
    <property type="entry name" value="L-FUCOSE KINASE"/>
    <property type="match status" value="1"/>
</dbReference>
<dbReference type="GO" id="GO:0005524">
    <property type="term" value="F:ATP binding"/>
    <property type="evidence" value="ECO:0007669"/>
    <property type="project" value="UniProtKB-KW"/>
</dbReference>
<dbReference type="EMBL" id="FWXF01000016">
    <property type="protein sequence ID" value="SMC26307.1"/>
    <property type="molecule type" value="Genomic_DNA"/>
</dbReference>
<dbReference type="PIRSF" id="PIRSF036406">
    <property type="entry name" value="Hept_kin"/>
    <property type="match status" value="1"/>
</dbReference>
<dbReference type="Pfam" id="PF00288">
    <property type="entry name" value="GHMP_kinases_N"/>
    <property type="match status" value="1"/>
</dbReference>
<dbReference type="InterPro" id="IPR036554">
    <property type="entry name" value="GHMP_kinase_C_sf"/>
</dbReference>
<protein>
    <submittedName>
        <fullName evidence="8">D-glycero-alpha-D-manno-heptose-7-phosphate kinase</fullName>
    </submittedName>
</protein>
<dbReference type="AlphaFoldDB" id="A0A1W1XQZ6"/>
<dbReference type="InterPro" id="IPR014606">
    <property type="entry name" value="Heptose_7-P_kinase"/>
</dbReference>
<dbReference type="InterPro" id="IPR001174">
    <property type="entry name" value="HddA/FKP"/>
</dbReference>
<feature type="domain" description="GHMP kinase C-terminal" evidence="7">
    <location>
        <begin position="236"/>
        <end position="312"/>
    </location>
</feature>
<dbReference type="PRINTS" id="PR00960">
    <property type="entry name" value="LMBPPROTEIN"/>
</dbReference>
<dbReference type="Pfam" id="PF08544">
    <property type="entry name" value="GHMP_kinases_C"/>
    <property type="match status" value="1"/>
</dbReference>
<evidence type="ECO:0000259" key="7">
    <source>
        <dbReference type="Pfam" id="PF08544"/>
    </source>
</evidence>
<evidence type="ECO:0000256" key="2">
    <source>
        <dbReference type="ARBA" id="ARBA00022741"/>
    </source>
</evidence>
<evidence type="ECO:0000313" key="8">
    <source>
        <dbReference type="EMBL" id="SMC26307.1"/>
    </source>
</evidence>
<keyword evidence="2" id="KW-0547">Nucleotide-binding</keyword>
<dbReference type="SUPFAM" id="SSF54211">
    <property type="entry name" value="Ribosomal protein S5 domain 2-like"/>
    <property type="match status" value="1"/>
</dbReference>
<dbReference type="PANTHER" id="PTHR32463">
    <property type="entry name" value="L-FUCOSE KINASE"/>
    <property type="match status" value="1"/>
</dbReference>
<gene>
    <name evidence="8" type="ORF">SAMN02746041_02598</name>
</gene>
<evidence type="ECO:0000256" key="1">
    <source>
        <dbReference type="ARBA" id="ARBA00022679"/>
    </source>
</evidence>
<dbReference type="InterPro" id="IPR052203">
    <property type="entry name" value="GHMP_Kinase-Related"/>
</dbReference>
<dbReference type="InterPro" id="IPR006204">
    <property type="entry name" value="GHMP_kinase_N_dom"/>
</dbReference>
<dbReference type="InterPro" id="IPR013750">
    <property type="entry name" value="GHMP_kinase_C_dom"/>
</dbReference>
<evidence type="ECO:0000256" key="5">
    <source>
        <dbReference type="ARBA" id="ARBA00038121"/>
    </source>
</evidence>
<evidence type="ECO:0000259" key="6">
    <source>
        <dbReference type="Pfam" id="PF00288"/>
    </source>
</evidence>
<keyword evidence="1" id="KW-0808">Transferase</keyword>
<comment type="similarity">
    <text evidence="5">Belongs to the GHMP kinase family.</text>
</comment>